<name>A0A318ECB6_9GAMM</name>
<sequence>MSAAASQVRVRAARAGDAAGILALERSFPGDRMSVRSVRHFLRVPTASVRVAVAGGNIAGAVILLLRRNSRWARIYSVAVDPDYRGQGIGRRLIVAAEADARQRGCCGVALEVREDNVAARTLYDGLGYRIDAVLPDYYEDGAPGIRLRKPFSALV</sequence>
<dbReference type="Pfam" id="PF00583">
    <property type="entry name" value="Acetyltransf_1"/>
    <property type="match status" value="1"/>
</dbReference>
<dbReference type="PANTHER" id="PTHR43420:SF12">
    <property type="entry name" value="N-ACETYLTRANSFERASE DOMAIN-CONTAINING PROTEIN"/>
    <property type="match status" value="1"/>
</dbReference>
<dbReference type="Proteomes" id="UP000248330">
    <property type="component" value="Unassembled WGS sequence"/>
</dbReference>
<dbReference type="PANTHER" id="PTHR43420">
    <property type="entry name" value="ACETYLTRANSFERASE"/>
    <property type="match status" value="1"/>
</dbReference>
<dbReference type="InterPro" id="IPR016181">
    <property type="entry name" value="Acyl_CoA_acyltransferase"/>
</dbReference>
<dbReference type="InterPro" id="IPR050680">
    <property type="entry name" value="YpeA/RimI_acetyltransf"/>
</dbReference>
<proteinExistence type="predicted"/>
<evidence type="ECO:0000256" key="2">
    <source>
        <dbReference type="ARBA" id="ARBA00023315"/>
    </source>
</evidence>
<evidence type="ECO:0000313" key="5">
    <source>
        <dbReference type="EMBL" id="PXV65254.1"/>
    </source>
</evidence>
<feature type="transmembrane region" description="Helical" evidence="3">
    <location>
        <begin position="47"/>
        <end position="66"/>
    </location>
</feature>
<dbReference type="AlphaFoldDB" id="A0A318ECB6"/>
<dbReference type="RefSeq" id="WP_245903941.1">
    <property type="nucleotide sequence ID" value="NZ_CAKZQT010000018.1"/>
</dbReference>
<keyword evidence="2" id="KW-0012">Acyltransferase</keyword>
<keyword evidence="1 5" id="KW-0808">Transferase</keyword>
<dbReference type="Gene3D" id="3.40.630.30">
    <property type="match status" value="1"/>
</dbReference>
<evidence type="ECO:0000313" key="6">
    <source>
        <dbReference type="Proteomes" id="UP000248330"/>
    </source>
</evidence>
<feature type="domain" description="N-acetyltransferase" evidence="4">
    <location>
        <begin position="8"/>
        <end position="153"/>
    </location>
</feature>
<evidence type="ECO:0000256" key="3">
    <source>
        <dbReference type="SAM" id="Phobius"/>
    </source>
</evidence>
<dbReference type="GO" id="GO:0016747">
    <property type="term" value="F:acyltransferase activity, transferring groups other than amino-acyl groups"/>
    <property type="evidence" value="ECO:0007669"/>
    <property type="project" value="InterPro"/>
</dbReference>
<evidence type="ECO:0000256" key="1">
    <source>
        <dbReference type="ARBA" id="ARBA00022679"/>
    </source>
</evidence>
<keyword evidence="3" id="KW-0472">Membrane</keyword>
<protein>
    <submittedName>
        <fullName evidence="5">Acetyltransferase (GNAT) family protein</fullName>
    </submittedName>
</protein>
<gene>
    <name evidence="5" type="ORF">C8D93_11072</name>
</gene>
<dbReference type="InterPro" id="IPR000182">
    <property type="entry name" value="GNAT_dom"/>
</dbReference>
<dbReference type="CDD" id="cd04301">
    <property type="entry name" value="NAT_SF"/>
    <property type="match status" value="1"/>
</dbReference>
<comment type="caution">
    <text evidence="5">The sequence shown here is derived from an EMBL/GenBank/DDBJ whole genome shotgun (WGS) entry which is preliminary data.</text>
</comment>
<keyword evidence="3" id="KW-1133">Transmembrane helix</keyword>
<evidence type="ECO:0000259" key="4">
    <source>
        <dbReference type="PROSITE" id="PS51186"/>
    </source>
</evidence>
<dbReference type="PROSITE" id="PS51186">
    <property type="entry name" value="GNAT"/>
    <property type="match status" value="1"/>
</dbReference>
<dbReference type="EMBL" id="QICN01000010">
    <property type="protein sequence ID" value="PXV65254.1"/>
    <property type="molecule type" value="Genomic_DNA"/>
</dbReference>
<organism evidence="5 6">
    <name type="scientific">Sinimarinibacterium flocculans</name>
    <dbReference type="NCBI Taxonomy" id="985250"/>
    <lineage>
        <taxon>Bacteria</taxon>
        <taxon>Pseudomonadati</taxon>
        <taxon>Pseudomonadota</taxon>
        <taxon>Gammaproteobacteria</taxon>
        <taxon>Nevskiales</taxon>
        <taxon>Nevskiaceae</taxon>
        <taxon>Sinimarinibacterium</taxon>
    </lineage>
</organism>
<keyword evidence="3" id="KW-0812">Transmembrane</keyword>
<dbReference type="SUPFAM" id="SSF55729">
    <property type="entry name" value="Acyl-CoA N-acyltransferases (Nat)"/>
    <property type="match status" value="1"/>
</dbReference>
<accession>A0A318ECB6</accession>
<keyword evidence="6" id="KW-1185">Reference proteome</keyword>
<reference evidence="5 6" key="1">
    <citation type="submission" date="2018-04" db="EMBL/GenBank/DDBJ databases">
        <title>Genomic Encyclopedia of Type Strains, Phase IV (KMG-IV): sequencing the most valuable type-strain genomes for metagenomic binning, comparative biology and taxonomic classification.</title>
        <authorList>
            <person name="Goeker M."/>
        </authorList>
    </citation>
    <scope>NUCLEOTIDE SEQUENCE [LARGE SCALE GENOMIC DNA]</scope>
    <source>
        <strain evidence="5 6">DSM 104150</strain>
    </source>
</reference>